<evidence type="ECO:0000313" key="1">
    <source>
        <dbReference type="EMBL" id="SQC91994.1"/>
    </source>
</evidence>
<protein>
    <submittedName>
        <fullName evidence="1">Uncharacterized protein</fullName>
    </submittedName>
</protein>
<dbReference type="RefSeq" id="WP_255212420.1">
    <property type="nucleotide sequence ID" value="NZ_CP023526.1"/>
</dbReference>
<organism evidence="1 2">
    <name type="scientific">Cedecea neteri</name>
    <dbReference type="NCBI Taxonomy" id="158822"/>
    <lineage>
        <taxon>Bacteria</taxon>
        <taxon>Pseudomonadati</taxon>
        <taxon>Pseudomonadota</taxon>
        <taxon>Gammaproteobacteria</taxon>
        <taxon>Enterobacterales</taxon>
        <taxon>Enterobacteriaceae</taxon>
        <taxon>Cedecea</taxon>
    </lineage>
</organism>
<proteinExistence type="predicted"/>
<dbReference type="AlphaFoldDB" id="A0A2X3JAC2"/>
<sequence length="42" mass="4535">MMSAVDSVVTLTAQVEDRYAHPVRDGAVGVMFLTLADDIALR</sequence>
<dbReference type="EMBL" id="UAVU01000009">
    <property type="protein sequence ID" value="SQC91994.1"/>
    <property type="molecule type" value="Genomic_DNA"/>
</dbReference>
<evidence type="ECO:0000313" key="2">
    <source>
        <dbReference type="Proteomes" id="UP000251197"/>
    </source>
</evidence>
<reference evidence="1 2" key="1">
    <citation type="submission" date="2018-06" db="EMBL/GenBank/DDBJ databases">
        <authorList>
            <consortium name="Pathogen Informatics"/>
            <person name="Doyle S."/>
        </authorList>
    </citation>
    <scope>NUCLEOTIDE SEQUENCE [LARGE SCALE GENOMIC DNA]</scope>
    <source>
        <strain evidence="1 2">NCTC12120</strain>
    </source>
</reference>
<accession>A0A2X3JAC2</accession>
<gene>
    <name evidence="1" type="ORF">NCTC12120_05176</name>
</gene>
<name>A0A2X3JAC2_9ENTR</name>
<dbReference type="Proteomes" id="UP000251197">
    <property type="component" value="Unassembled WGS sequence"/>
</dbReference>